<dbReference type="GO" id="GO:0016301">
    <property type="term" value="F:kinase activity"/>
    <property type="evidence" value="ECO:0007669"/>
    <property type="project" value="UniProtKB-KW"/>
</dbReference>
<keyword evidence="1" id="KW-0418">Kinase</keyword>
<keyword evidence="1" id="KW-0808">Transferase</keyword>
<evidence type="ECO:0000313" key="2">
    <source>
        <dbReference type="Proteomes" id="UP000267794"/>
    </source>
</evidence>
<accession>A0A386RHR2</accession>
<dbReference type="AlphaFoldDB" id="A0A386RHR2"/>
<name>A0A386RHR2_LACHE</name>
<dbReference type="EMBL" id="CP017982">
    <property type="protein sequence ID" value="AYE62509.1"/>
    <property type="molecule type" value="Genomic_DNA"/>
</dbReference>
<dbReference type="Proteomes" id="UP000267794">
    <property type="component" value="Chromosome"/>
</dbReference>
<evidence type="ECO:0000313" key="1">
    <source>
        <dbReference type="EMBL" id="AYE62509.1"/>
    </source>
</evidence>
<protein>
    <submittedName>
        <fullName evidence="1">Acetate kinase</fullName>
    </submittedName>
</protein>
<gene>
    <name evidence="1" type="ORF">BC335_2159</name>
</gene>
<organism evidence="1 2">
    <name type="scientific">Lactobacillus helveticus</name>
    <name type="common">Lactobacillus suntoryeus</name>
    <dbReference type="NCBI Taxonomy" id="1587"/>
    <lineage>
        <taxon>Bacteria</taxon>
        <taxon>Bacillati</taxon>
        <taxon>Bacillota</taxon>
        <taxon>Bacilli</taxon>
        <taxon>Lactobacillales</taxon>
        <taxon>Lactobacillaceae</taxon>
        <taxon>Lactobacillus</taxon>
    </lineage>
</organism>
<reference evidence="1 2" key="1">
    <citation type="submission" date="2016-10" db="EMBL/GenBank/DDBJ databases">
        <title>Complete genomic sequencing of Lactobacillus helveticus LH99 and comparative genome analysis.</title>
        <authorList>
            <person name="Li N."/>
            <person name="You C."/>
            <person name="Liu Z."/>
        </authorList>
    </citation>
    <scope>NUCLEOTIDE SEQUENCE [LARGE SCALE GENOMIC DNA]</scope>
    <source>
        <strain evidence="1 2">LH99</strain>
    </source>
</reference>
<proteinExistence type="predicted"/>
<sequence>MSIPTQKDAVKLLIECLKKYQVVENLSEIKGVGHRIIKMLM</sequence>